<evidence type="ECO:0000313" key="1">
    <source>
        <dbReference type="EMBL" id="PMD26732.1"/>
    </source>
</evidence>
<gene>
    <name evidence="1" type="ORF">NA56DRAFT_641406</name>
</gene>
<reference evidence="1 2" key="1">
    <citation type="submission" date="2016-05" db="EMBL/GenBank/DDBJ databases">
        <title>A degradative enzymes factory behind the ericoid mycorrhizal symbiosis.</title>
        <authorList>
            <consortium name="DOE Joint Genome Institute"/>
            <person name="Martino E."/>
            <person name="Morin E."/>
            <person name="Grelet G."/>
            <person name="Kuo A."/>
            <person name="Kohler A."/>
            <person name="Daghino S."/>
            <person name="Barry K."/>
            <person name="Choi C."/>
            <person name="Cichocki N."/>
            <person name="Clum A."/>
            <person name="Copeland A."/>
            <person name="Hainaut M."/>
            <person name="Haridas S."/>
            <person name="Labutti K."/>
            <person name="Lindquist E."/>
            <person name="Lipzen A."/>
            <person name="Khouja H.-R."/>
            <person name="Murat C."/>
            <person name="Ohm R."/>
            <person name="Olson A."/>
            <person name="Spatafora J."/>
            <person name="Veneault-Fourrey C."/>
            <person name="Henrissat B."/>
            <person name="Grigoriev I."/>
            <person name="Martin F."/>
            <person name="Perotto S."/>
        </authorList>
    </citation>
    <scope>NUCLEOTIDE SEQUENCE [LARGE SCALE GENOMIC DNA]</scope>
    <source>
        <strain evidence="1 2">UAMH 7357</strain>
    </source>
</reference>
<name>A0A2J6QKD4_9HELO</name>
<dbReference type="AlphaFoldDB" id="A0A2J6QKD4"/>
<dbReference type="EMBL" id="KZ613467">
    <property type="protein sequence ID" value="PMD26732.1"/>
    <property type="molecule type" value="Genomic_DNA"/>
</dbReference>
<evidence type="ECO:0000313" key="2">
    <source>
        <dbReference type="Proteomes" id="UP000235672"/>
    </source>
</evidence>
<keyword evidence="2" id="KW-1185">Reference proteome</keyword>
<accession>A0A2J6QKD4</accession>
<dbReference type="Proteomes" id="UP000235672">
    <property type="component" value="Unassembled WGS sequence"/>
</dbReference>
<dbReference type="OrthoDB" id="5030973at2759"/>
<sequence>MEEAPILDPTTILAGYTPSEASFEIPSTVDIPYNPPITKQFKGHEAVPQTIRYPLSSPSPSSRGSKVVHLDIAPFLSNAGVRGMVTNVSHGTYNSAPASLIIFTFSFRSGEHGFRFKNANVKITFSKHPTATESATPCVVKFAPRKIFGLPTRESKRNKIGGELAFEVPMGGFTVGPKLGVEKESEFETEHRFMTVGNFWSSNMESQWDVVYWDMRENRRTKKGIPDRLNVAVVVEREGAFVASVEVTVDTPVANGAFSHPWTKNNPAAFVPGVVMGAQPRTDRFDELTEEEWKALIPFEDEWENKFTEAALGKKMPVPEGRSPFLSSTAVSGRTLELDVKLLEEESDDR</sequence>
<protein>
    <submittedName>
        <fullName evidence="1">Uncharacterized protein</fullName>
    </submittedName>
</protein>
<organism evidence="1 2">
    <name type="scientific">Hyaloscypha hepaticicola</name>
    <dbReference type="NCBI Taxonomy" id="2082293"/>
    <lineage>
        <taxon>Eukaryota</taxon>
        <taxon>Fungi</taxon>
        <taxon>Dikarya</taxon>
        <taxon>Ascomycota</taxon>
        <taxon>Pezizomycotina</taxon>
        <taxon>Leotiomycetes</taxon>
        <taxon>Helotiales</taxon>
        <taxon>Hyaloscyphaceae</taxon>
        <taxon>Hyaloscypha</taxon>
    </lineage>
</organism>
<proteinExistence type="predicted"/>